<evidence type="ECO:0000313" key="7">
    <source>
        <dbReference type="EMBL" id="MBB5015849.1"/>
    </source>
</evidence>
<protein>
    <submittedName>
        <fullName evidence="7">Putative membrane protein</fullName>
    </submittedName>
</protein>
<evidence type="ECO:0000256" key="3">
    <source>
        <dbReference type="ARBA" id="ARBA00022989"/>
    </source>
</evidence>
<feature type="domain" description="NnrU" evidence="6">
    <location>
        <begin position="3"/>
        <end position="182"/>
    </location>
</feature>
<keyword evidence="2 5" id="KW-0812">Transmembrane</keyword>
<keyword evidence="3 5" id="KW-1133">Transmembrane helix</keyword>
<dbReference type="Pfam" id="PF07298">
    <property type="entry name" value="NnrU"/>
    <property type="match status" value="1"/>
</dbReference>
<feature type="transmembrane region" description="Helical" evidence="5">
    <location>
        <begin position="158"/>
        <end position="179"/>
    </location>
</feature>
<feature type="transmembrane region" description="Helical" evidence="5">
    <location>
        <begin position="73"/>
        <end position="94"/>
    </location>
</feature>
<dbReference type="EMBL" id="JACHHX010000011">
    <property type="protein sequence ID" value="MBB5015849.1"/>
    <property type="molecule type" value="Genomic_DNA"/>
</dbReference>
<dbReference type="GO" id="GO:0016020">
    <property type="term" value="C:membrane"/>
    <property type="evidence" value="ECO:0007669"/>
    <property type="project" value="UniProtKB-SubCell"/>
</dbReference>
<name>A0A7W7Y0H9_9GAMM</name>
<evidence type="ECO:0000256" key="1">
    <source>
        <dbReference type="ARBA" id="ARBA00004141"/>
    </source>
</evidence>
<proteinExistence type="predicted"/>
<dbReference type="Proteomes" id="UP000519004">
    <property type="component" value="Unassembled WGS sequence"/>
</dbReference>
<sequence>MSLLILGLALFFAIHALPWLPPLRRRLIERLGALPYRGLFALVSALGLLLIVLGHARAPHEPLWLPPAWGRPLVYPLLFAAFVLLAAAYLPGNLKRYTRHPMLWGVVLWGVGHLLVRGDLSSLLLFGGFIGYALLAMASANLRGARKTEQRQPLWKDALVLVAGAAAYAGFALAHPWLIGVAVLP</sequence>
<organism evidence="7 8">
    <name type="scientific">Rehaibacterium terrae</name>
    <dbReference type="NCBI Taxonomy" id="1341696"/>
    <lineage>
        <taxon>Bacteria</taxon>
        <taxon>Pseudomonadati</taxon>
        <taxon>Pseudomonadota</taxon>
        <taxon>Gammaproteobacteria</taxon>
        <taxon>Lysobacterales</taxon>
        <taxon>Lysobacteraceae</taxon>
        <taxon>Rehaibacterium</taxon>
    </lineage>
</organism>
<feature type="transmembrane region" description="Helical" evidence="5">
    <location>
        <begin position="114"/>
        <end position="137"/>
    </location>
</feature>
<keyword evidence="4 5" id="KW-0472">Membrane</keyword>
<dbReference type="RefSeq" id="WP_183948524.1">
    <property type="nucleotide sequence ID" value="NZ_JACHHX010000011.1"/>
</dbReference>
<evidence type="ECO:0000256" key="5">
    <source>
        <dbReference type="SAM" id="Phobius"/>
    </source>
</evidence>
<comment type="caution">
    <text evidence="7">The sequence shown here is derived from an EMBL/GenBank/DDBJ whole genome shotgun (WGS) entry which is preliminary data.</text>
</comment>
<evidence type="ECO:0000313" key="8">
    <source>
        <dbReference type="Proteomes" id="UP000519004"/>
    </source>
</evidence>
<gene>
    <name evidence="7" type="ORF">HNQ58_001759</name>
</gene>
<evidence type="ECO:0000259" key="6">
    <source>
        <dbReference type="Pfam" id="PF07298"/>
    </source>
</evidence>
<evidence type="ECO:0000256" key="4">
    <source>
        <dbReference type="ARBA" id="ARBA00023136"/>
    </source>
</evidence>
<feature type="transmembrane region" description="Helical" evidence="5">
    <location>
        <begin position="34"/>
        <end position="53"/>
    </location>
</feature>
<dbReference type="AlphaFoldDB" id="A0A7W7Y0H9"/>
<comment type="subcellular location">
    <subcellularLocation>
        <location evidence="1">Membrane</location>
        <topology evidence="1">Multi-pass membrane protein</topology>
    </subcellularLocation>
</comment>
<accession>A0A7W7Y0H9</accession>
<keyword evidence="8" id="KW-1185">Reference proteome</keyword>
<evidence type="ECO:0000256" key="2">
    <source>
        <dbReference type="ARBA" id="ARBA00022692"/>
    </source>
</evidence>
<reference evidence="7 8" key="1">
    <citation type="submission" date="2020-08" db="EMBL/GenBank/DDBJ databases">
        <title>Genomic Encyclopedia of Type Strains, Phase IV (KMG-IV): sequencing the most valuable type-strain genomes for metagenomic binning, comparative biology and taxonomic classification.</title>
        <authorList>
            <person name="Goeker M."/>
        </authorList>
    </citation>
    <scope>NUCLEOTIDE SEQUENCE [LARGE SCALE GENOMIC DNA]</scope>
    <source>
        <strain evidence="7 8">DSM 25897</strain>
    </source>
</reference>
<dbReference type="InterPro" id="IPR009915">
    <property type="entry name" value="NnrU_dom"/>
</dbReference>